<sequence length="1382" mass="149413">MAPKSVAKKRAATAAVKKTVQEQGVAEAPTISTSNTSNDKNSSSEPAGATGTRDTSPTSSSAGSASISNNSSDSIDSTGTDSTGTEGVDAKNSASKKKNQKRREAAKRNKSAATITAVTTGPTSPFEIDSVGHVEQATLEGESFELSPDENNNKPLRTTAIVDHRDDCQVMMADLLALDDIKPTHDSLLPSQNKLDITSTLLLDGNQEPSVDEYDITLIPGMQPRRPTAASAALSSAVHDFPPLASVAIPTLTAATLAEAEIGPENQNEAYENKDENEMTVLEPNQFHSWKVASERVVIGAIQCLTETKDMELSYVSLLSIITVLNSRHDHEGLDDGELVVTSIEPAEAIETDDPVGKLYAQLLKILTRPSVAESLAKETLRQGVLSPDALYTRLYKAILNAGYRLQDEDHVCLAQFLFDRQNTEDALFCLTKVDSTRWPSHIYRLAISCHLFTKPRHLHEAEILLDQYLARNKSLSSSSSSSLLSTTYSNQARPGRGSRSSSDMKREQFNKSLIQTWFQQQLDASKWDEIKTQYERRRARLLDAPSNIERFSAAMLDKDNLSIGSGGLSGQNKRGSSVSCTSVVAEPGSVASDSAESSAAAAGAIASTTAATSTTSEPSAPAVTPPKRSSFSFFSAFRSSKPTTAAPIVPSIQTRVTNDMSRQSAPTSASAIQVNRHLTILDNGMLEECVNHKQFEYGWSIYEHMGPLLEDKDTAKIAMRLCKRAFLGHGGLGPNLPGSPSVLTKDVYFEDEVATGSGSTEQGDARTGTGSGSERSKAVQEDPEIWEARAWVIYNKAMMNPYFLNSTGSPSSSPTQTQSPGVTTAIASSASATGVNRGNGSMTSPVSSMVGTTALSVFLHNILTVAINSQEKSSRYLKAFRIYSTMRNDPLNHYQSQLRDPFVMTCMIKAIYDTVLILIKAQDQQRQQQQQQQQQSSSSSATIQQQRASMSSLAPNQQPTQQMTIGPLIDLAFEIYADMRNVGPIRHLPRLSALAPTTPTPKTPQSTTVIPGISGGSSMSIFFQLSSRAPASTSTAVDLSASSTNVATSSTTPATNNSGPSTTGPFFTPTTSSTSPPSSFPCTLQDLNPTLIHPNTLIARRLPTELYLALLHLCIQVPLSGVSVSSQVVKTIVADMVSTRPGQQPANLDRHLAAALQVFHDRWMCRAVELKGRKGCLSSSSGGGGDDGGLGRCGEEGEEEEGELDDLETEEVEQDSSDDEAEVEEGGCIFHGWMYRPEEYVHKHMASSSSSSSSSSSDLASNANSTNNNTTTTTKIETNELPSQSSEEKDSPFEVSKYDADLDELDRYLDEKKAGLSDGSGTERRGESEGGVANRWMEGLDHDTCNGRFYWDMWSREDTVLQEIRFSRRRARMLWRHVAEL</sequence>
<comment type="caution">
    <text evidence="2">The sequence shown here is derived from an EMBL/GenBank/DDBJ whole genome shotgun (WGS) entry which is preliminary data.</text>
</comment>
<keyword evidence="3" id="KW-1185">Reference proteome</keyword>
<reference evidence="2" key="1">
    <citation type="journal article" date="2020" name="Fungal Divers.">
        <title>Resolving the Mortierellaceae phylogeny through synthesis of multi-gene phylogenetics and phylogenomics.</title>
        <authorList>
            <person name="Vandepol N."/>
            <person name="Liber J."/>
            <person name="Desiro A."/>
            <person name="Na H."/>
            <person name="Kennedy M."/>
            <person name="Barry K."/>
            <person name="Grigoriev I.V."/>
            <person name="Miller A.N."/>
            <person name="O'Donnell K."/>
            <person name="Stajich J.E."/>
            <person name="Bonito G."/>
        </authorList>
    </citation>
    <scope>NUCLEOTIDE SEQUENCE</scope>
    <source>
        <strain evidence="2">NVP60</strain>
    </source>
</reference>
<gene>
    <name evidence="2" type="ORF">BGZ97_001658</name>
</gene>
<evidence type="ECO:0000256" key="1">
    <source>
        <dbReference type="SAM" id="MobiDB-lite"/>
    </source>
</evidence>
<feature type="compositionally biased region" description="Gly residues" evidence="1">
    <location>
        <begin position="1182"/>
        <end position="1193"/>
    </location>
</feature>
<feature type="region of interest" description="Disordered" evidence="1">
    <location>
        <begin position="1175"/>
        <end position="1224"/>
    </location>
</feature>
<feature type="compositionally biased region" description="Low complexity" evidence="1">
    <location>
        <begin position="930"/>
        <end position="950"/>
    </location>
</feature>
<feature type="region of interest" description="Disordered" evidence="1">
    <location>
        <begin position="1310"/>
        <end position="1333"/>
    </location>
</feature>
<feature type="region of interest" description="Disordered" evidence="1">
    <location>
        <begin position="1"/>
        <end position="128"/>
    </location>
</feature>
<accession>A0A9P6UJ69</accession>
<dbReference type="OrthoDB" id="2137681at2759"/>
<evidence type="ECO:0000313" key="3">
    <source>
        <dbReference type="Proteomes" id="UP000823405"/>
    </source>
</evidence>
<feature type="region of interest" description="Disordered" evidence="1">
    <location>
        <begin position="1247"/>
        <end position="1298"/>
    </location>
</feature>
<dbReference type="GO" id="GO:0005730">
    <property type="term" value="C:nucleolus"/>
    <property type="evidence" value="ECO:0007669"/>
    <property type="project" value="InterPro"/>
</dbReference>
<feature type="region of interest" description="Disordered" evidence="1">
    <location>
        <begin position="609"/>
        <end position="628"/>
    </location>
</feature>
<name>A0A9P6UJ69_9FUNG</name>
<dbReference type="EMBL" id="JAAAIN010001346">
    <property type="protein sequence ID" value="KAG0304001.1"/>
    <property type="molecule type" value="Genomic_DNA"/>
</dbReference>
<feature type="compositionally biased region" description="Basic and acidic residues" evidence="1">
    <location>
        <begin position="1287"/>
        <end position="1298"/>
    </location>
</feature>
<protein>
    <submittedName>
        <fullName evidence="2">Uncharacterized protein</fullName>
    </submittedName>
</protein>
<feature type="compositionally biased region" description="Polar residues" evidence="1">
    <location>
        <begin position="111"/>
        <end position="123"/>
    </location>
</feature>
<dbReference type="Proteomes" id="UP000823405">
    <property type="component" value="Unassembled WGS sequence"/>
</dbReference>
<feature type="compositionally biased region" description="Low complexity" evidence="1">
    <location>
        <begin position="54"/>
        <end position="93"/>
    </location>
</feature>
<feature type="compositionally biased region" description="Acidic residues" evidence="1">
    <location>
        <begin position="1197"/>
        <end position="1224"/>
    </location>
</feature>
<feature type="compositionally biased region" description="Basic and acidic residues" evidence="1">
    <location>
        <begin position="1310"/>
        <end position="1329"/>
    </location>
</feature>
<feature type="compositionally biased region" description="Low complexity" evidence="1">
    <location>
        <begin position="30"/>
        <end position="44"/>
    </location>
</feature>
<dbReference type="GO" id="GO:0005654">
    <property type="term" value="C:nucleoplasm"/>
    <property type="evidence" value="ECO:0007669"/>
    <property type="project" value="TreeGrafter"/>
</dbReference>
<feature type="compositionally biased region" description="Low complexity" evidence="1">
    <location>
        <begin position="1247"/>
        <end position="1275"/>
    </location>
</feature>
<proteinExistence type="predicted"/>
<dbReference type="PANTHER" id="PTHR23216">
    <property type="entry name" value="NUCLEOLAR AND COILED-BODY PHOSPHOPROTEIN 1"/>
    <property type="match status" value="1"/>
</dbReference>
<feature type="region of interest" description="Disordered" evidence="1">
    <location>
        <begin position="930"/>
        <end position="961"/>
    </location>
</feature>
<dbReference type="PANTHER" id="PTHR23216:SF1">
    <property type="entry name" value="NUCLEOLAR AND COILED-BODY PHOSPHOPROTEIN 1"/>
    <property type="match status" value="1"/>
</dbReference>
<feature type="compositionally biased region" description="Basic residues" evidence="1">
    <location>
        <begin position="1"/>
        <end position="11"/>
    </location>
</feature>
<organism evidence="2 3">
    <name type="scientific">Linnemannia gamsii</name>
    <dbReference type="NCBI Taxonomy" id="64522"/>
    <lineage>
        <taxon>Eukaryota</taxon>
        <taxon>Fungi</taxon>
        <taxon>Fungi incertae sedis</taxon>
        <taxon>Mucoromycota</taxon>
        <taxon>Mortierellomycotina</taxon>
        <taxon>Mortierellomycetes</taxon>
        <taxon>Mortierellales</taxon>
        <taxon>Mortierellaceae</taxon>
        <taxon>Linnemannia</taxon>
    </lineage>
</organism>
<evidence type="ECO:0000313" key="2">
    <source>
        <dbReference type="EMBL" id="KAG0304001.1"/>
    </source>
</evidence>
<feature type="compositionally biased region" description="Polar residues" evidence="1">
    <location>
        <begin position="951"/>
        <end position="961"/>
    </location>
</feature>
<feature type="region of interest" description="Disordered" evidence="1">
    <location>
        <begin position="754"/>
        <end position="781"/>
    </location>
</feature>
<dbReference type="InterPro" id="IPR039191">
    <property type="entry name" value="Nopp140-like"/>
</dbReference>
<feature type="region of interest" description="Disordered" evidence="1">
    <location>
        <begin position="1046"/>
        <end position="1081"/>
    </location>
</feature>
<feature type="region of interest" description="Disordered" evidence="1">
    <location>
        <begin position="478"/>
        <end position="506"/>
    </location>
</feature>